<dbReference type="RefSeq" id="XP_071926144.1">
    <property type="nucleotide sequence ID" value="XM_072070043.1"/>
</dbReference>
<dbReference type="InterPro" id="IPR026960">
    <property type="entry name" value="RVT-Znf"/>
</dbReference>
<gene>
    <name evidence="3" type="primary">LOC140016510</name>
</gene>
<keyword evidence="2" id="KW-1185">Reference proteome</keyword>
<organism evidence="2 3">
    <name type="scientific">Coffea arabica</name>
    <name type="common">Arabian coffee</name>
    <dbReference type="NCBI Taxonomy" id="13443"/>
    <lineage>
        <taxon>Eukaryota</taxon>
        <taxon>Viridiplantae</taxon>
        <taxon>Streptophyta</taxon>
        <taxon>Embryophyta</taxon>
        <taxon>Tracheophyta</taxon>
        <taxon>Spermatophyta</taxon>
        <taxon>Magnoliopsida</taxon>
        <taxon>eudicotyledons</taxon>
        <taxon>Gunneridae</taxon>
        <taxon>Pentapetalae</taxon>
        <taxon>asterids</taxon>
        <taxon>lamiids</taxon>
        <taxon>Gentianales</taxon>
        <taxon>Rubiaceae</taxon>
        <taxon>Ixoroideae</taxon>
        <taxon>Gardenieae complex</taxon>
        <taxon>Bertiereae - Coffeeae clade</taxon>
        <taxon>Coffeeae</taxon>
        <taxon>Coffea</taxon>
    </lineage>
</organism>
<dbReference type="GeneID" id="140016510"/>
<protein>
    <recommendedName>
        <fullName evidence="1">Reverse transcriptase zinc-binding domain-containing protein</fullName>
    </recommendedName>
</protein>
<name>A0ABM4W2X6_COFAR</name>
<feature type="domain" description="Reverse transcriptase zinc-binding" evidence="1">
    <location>
        <begin position="52"/>
        <end position="137"/>
    </location>
</feature>
<evidence type="ECO:0000313" key="3">
    <source>
        <dbReference type="RefSeq" id="XP_071926144.1"/>
    </source>
</evidence>
<sequence length="260" mass="29276">MVSDFVEQGCWNVQRLGMVAPSGWVGRILGVVPPSLDQADTMVWAPSISGVFSLASAYRVAHEGGNSSWLYSQLWLQELPIKISFFMLRLIGSRLLVMDRLHKLGIVGPSRCGCCLYPGQESLDHIFCTGEAAKRIWGYFEGVVGGFQESFTVRHKLVSWWLRPTRNPYLQYLFRLLPSLICWHLWKMWNSFVFDGHHTPMVHVCSAIFGISGIFSTLNLNAWLSLFMIGRVGTGWWLACRGWSGPWLCGGAAQRTISSN</sequence>
<dbReference type="Pfam" id="PF13966">
    <property type="entry name" value="zf-RVT"/>
    <property type="match status" value="1"/>
</dbReference>
<reference evidence="3" key="1">
    <citation type="submission" date="2025-08" db="UniProtKB">
        <authorList>
            <consortium name="RefSeq"/>
        </authorList>
    </citation>
    <scope>IDENTIFICATION</scope>
    <source>
        <tissue evidence="3">Leaves</tissue>
    </source>
</reference>
<accession>A0ABM4W2X6</accession>
<dbReference type="Proteomes" id="UP001652660">
    <property type="component" value="Chromosome 11c"/>
</dbReference>
<proteinExistence type="predicted"/>
<evidence type="ECO:0000313" key="2">
    <source>
        <dbReference type="Proteomes" id="UP001652660"/>
    </source>
</evidence>
<evidence type="ECO:0000259" key="1">
    <source>
        <dbReference type="Pfam" id="PF13966"/>
    </source>
</evidence>